<evidence type="ECO:0008006" key="5">
    <source>
        <dbReference type="Google" id="ProtNLM"/>
    </source>
</evidence>
<dbReference type="Pfam" id="PF00665">
    <property type="entry name" value="rve"/>
    <property type="match status" value="1"/>
</dbReference>
<comment type="caution">
    <text evidence="3">The sequence shown here is derived from an EMBL/GenBank/DDBJ whole genome shotgun (WGS) entry which is preliminary data.</text>
</comment>
<dbReference type="AlphaFoldDB" id="A0AA88XNV2"/>
<evidence type="ECO:0000313" key="4">
    <source>
        <dbReference type="Proteomes" id="UP001186944"/>
    </source>
</evidence>
<reference evidence="3" key="1">
    <citation type="submission" date="2019-08" db="EMBL/GenBank/DDBJ databases">
        <title>The improved chromosome-level genome for the pearl oyster Pinctada fucata martensii using PacBio sequencing and Hi-C.</title>
        <authorList>
            <person name="Zheng Z."/>
        </authorList>
    </citation>
    <scope>NUCLEOTIDE SEQUENCE</scope>
    <source>
        <strain evidence="3">ZZ-2019</strain>
        <tissue evidence="3">Adductor muscle</tissue>
    </source>
</reference>
<proteinExistence type="predicted"/>
<evidence type="ECO:0000259" key="1">
    <source>
        <dbReference type="PROSITE" id="PS50013"/>
    </source>
</evidence>
<dbReference type="InterPro" id="IPR036397">
    <property type="entry name" value="RNaseH_sf"/>
</dbReference>
<dbReference type="PROSITE" id="PS50013">
    <property type="entry name" value="CHROMO_2"/>
    <property type="match status" value="1"/>
</dbReference>
<protein>
    <recommendedName>
        <fullName evidence="5">Integrase catalytic domain-containing protein</fullName>
    </recommendedName>
</protein>
<dbReference type="SUPFAM" id="SSF54160">
    <property type="entry name" value="Chromo domain-like"/>
    <property type="match status" value="1"/>
</dbReference>
<feature type="domain" description="Integrase catalytic" evidence="2">
    <location>
        <begin position="54"/>
        <end position="229"/>
    </location>
</feature>
<dbReference type="PANTHER" id="PTHR46585:SF1">
    <property type="entry name" value="CHROMO DOMAIN-CONTAINING PROTEIN"/>
    <property type="match status" value="1"/>
</dbReference>
<dbReference type="InterPro" id="IPR016197">
    <property type="entry name" value="Chromo-like_dom_sf"/>
</dbReference>
<dbReference type="InterPro" id="IPR000953">
    <property type="entry name" value="Chromo/chromo_shadow_dom"/>
</dbReference>
<dbReference type="GO" id="GO:0015074">
    <property type="term" value="P:DNA integration"/>
    <property type="evidence" value="ECO:0007669"/>
    <property type="project" value="InterPro"/>
</dbReference>
<accession>A0AA88XNV2</accession>
<feature type="domain" description="Chromo" evidence="1">
    <location>
        <begin position="330"/>
        <end position="370"/>
    </location>
</feature>
<keyword evidence="4" id="KW-1185">Reference proteome</keyword>
<dbReference type="PROSITE" id="PS50994">
    <property type="entry name" value="INTEGRASE"/>
    <property type="match status" value="1"/>
</dbReference>
<dbReference type="Proteomes" id="UP001186944">
    <property type="component" value="Unassembled WGS sequence"/>
</dbReference>
<dbReference type="Gene3D" id="2.40.50.40">
    <property type="match status" value="1"/>
</dbReference>
<dbReference type="InterPro" id="IPR023780">
    <property type="entry name" value="Chromo_domain"/>
</dbReference>
<dbReference type="GO" id="GO:0003676">
    <property type="term" value="F:nucleic acid binding"/>
    <property type="evidence" value="ECO:0007669"/>
    <property type="project" value="InterPro"/>
</dbReference>
<dbReference type="InterPro" id="IPR012337">
    <property type="entry name" value="RNaseH-like_sf"/>
</dbReference>
<evidence type="ECO:0000313" key="3">
    <source>
        <dbReference type="EMBL" id="KAK3084675.1"/>
    </source>
</evidence>
<evidence type="ECO:0000259" key="2">
    <source>
        <dbReference type="PROSITE" id="PS50994"/>
    </source>
</evidence>
<dbReference type="PANTHER" id="PTHR46585">
    <property type="entry name" value="INTEGRASE CORE DOMAIN CONTAINING PROTEIN"/>
    <property type="match status" value="1"/>
</dbReference>
<dbReference type="CDD" id="cd00024">
    <property type="entry name" value="CD_CSD"/>
    <property type="match status" value="1"/>
</dbReference>
<dbReference type="SUPFAM" id="SSF53098">
    <property type="entry name" value="Ribonuclease H-like"/>
    <property type="match status" value="1"/>
</dbReference>
<organism evidence="3 4">
    <name type="scientific">Pinctada imbricata</name>
    <name type="common">Atlantic pearl-oyster</name>
    <name type="synonym">Pinctada martensii</name>
    <dbReference type="NCBI Taxonomy" id="66713"/>
    <lineage>
        <taxon>Eukaryota</taxon>
        <taxon>Metazoa</taxon>
        <taxon>Spiralia</taxon>
        <taxon>Lophotrochozoa</taxon>
        <taxon>Mollusca</taxon>
        <taxon>Bivalvia</taxon>
        <taxon>Autobranchia</taxon>
        <taxon>Pteriomorphia</taxon>
        <taxon>Pterioida</taxon>
        <taxon>Pterioidea</taxon>
        <taxon>Pteriidae</taxon>
        <taxon>Pinctada</taxon>
    </lineage>
</organism>
<dbReference type="Gene3D" id="3.30.420.10">
    <property type="entry name" value="Ribonuclease H-like superfamily/Ribonuclease H"/>
    <property type="match status" value="1"/>
</dbReference>
<dbReference type="Pfam" id="PF00385">
    <property type="entry name" value="Chromo"/>
    <property type="match status" value="1"/>
</dbReference>
<sequence>MSWKDHLKDICFDIKNPISYAGPNKIYRYLKKEGKHKVGLSAIKQWLQDIDAYSLQRPQRYKFKTNRVISQGIDFLWDADLADVSRLSKENDGIKYLLITIDVFSRYLWVQPLQSKLHGSIVEGFRTIFSKDRIPREMRTDKGSEFKNRWVKDFLKKKGIVHYVTQNVTKAIYAERVIRTLKVLMYRYFTHNRTYHYLDVLQDLVRNYNNRPHRSLDGLSPSEMNQSNEAIMWKKMYIDILKPTENMKKKTPVKRFKFKPGDFVRISSTKRTFQRDFEQKWTEEVFVISRRFMRQGIPVYKLTDYDNDPIEGSFYESELQKVNKDRDDLWKIEKVLKKRKRGGENEVYVKWLGYPNKFNSWVNQRDIEDL</sequence>
<dbReference type="EMBL" id="VSWD01000013">
    <property type="protein sequence ID" value="KAK3084675.1"/>
    <property type="molecule type" value="Genomic_DNA"/>
</dbReference>
<gene>
    <name evidence="3" type="ORF">FSP39_017261</name>
</gene>
<dbReference type="InterPro" id="IPR001584">
    <property type="entry name" value="Integrase_cat-core"/>
</dbReference>
<name>A0AA88XNV2_PINIB</name>